<reference evidence="2 3" key="1">
    <citation type="submission" date="2010-07" db="EMBL/GenBank/DDBJ databases">
        <authorList>
            <person name="Muzny D."/>
            <person name="Qin X."/>
            <person name="Deng J."/>
            <person name="Jiang H."/>
            <person name="Liu Y."/>
            <person name="Qu J."/>
            <person name="Song X.-Z."/>
            <person name="Zhang L."/>
            <person name="Thornton R."/>
            <person name="Coyle M."/>
            <person name="Francisco L."/>
            <person name="Jackson L."/>
            <person name="Javaid M."/>
            <person name="Korchina V."/>
            <person name="Kovar C."/>
            <person name="Mata R."/>
            <person name="Mathew T."/>
            <person name="Ngo R."/>
            <person name="Nguyen L."/>
            <person name="Nguyen N."/>
            <person name="Okwuonu G."/>
            <person name="Ongeri F."/>
            <person name="Pham C."/>
            <person name="Simmons D."/>
            <person name="Wilczek-Boney K."/>
            <person name="Hale W."/>
            <person name="Jakkamsetti A."/>
            <person name="Pham P."/>
            <person name="Ruth R."/>
            <person name="San Lucas F."/>
            <person name="Warren J."/>
            <person name="Zhang J."/>
            <person name="Zhao Z."/>
            <person name="Zhou C."/>
            <person name="Zhu D."/>
            <person name="Lee S."/>
            <person name="Bess C."/>
            <person name="Blankenburg K."/>
            <person name="Forbes L."/>
            <person name="Fu Q."/>
            <person name="Gubbala S."/>
            <person name="Hirani K."/>
            <person name="Jayaseelan J.C."/>
            <person name="Lara F."/>
            <person name="Munidasa M."/>
            <person name="Palculict T."/>
            <person name="Patil S."/>
            <person name="Pu L.-L."/>
            <person name="Saada N."/>
            <person name="Tang L."/>
            <person name="Weissenberger G."/>
            <person name="Zhu Y."/>
            <person name="Hemphill L."/>
            <person name="Shang Y."/>
            <person name="Youmans B."/>
            <person name="Ayvaz T."/>
            <person name="Ross M."/>
            <person name="Santibanez J."/>
            <person name="Aqrawi P."/>
            <person name="Gross S."/>
            <person name="Joshi V."/>
            <person name="Fowler G."/>
            <person name="Nazareth L."/>
            <person name="Reid J."/>
            <person name="Worley K."/>
            <person name="Petrosino J."/>
            <person name="Highlander S."/>
            <person name="Gibbs R."/>
        </authorList>
    </citation>
    <scope>NUCLEOTIDE SEQUENCE [LARGE SCALE GENOMIC DNA]</scope>
    <source>
        <strain evidence="2 3">ATCC BAA-1640</strain>
    </source>
</reference>
<name>E0NKC7_9FIRM</name>
<proteinExistence type="predicted"/>
<protein>
    <submittedName>
        <fullName evidence="2">Cupin domain protein</fullName>
    </submittedName>
</protein>
<dbReference type="PANTHER" id="PTHR37694">
    <property type="entry name" value="SLR8022 PROTEIN"/>
    <property type="match status" value="1"/>
</dbReference>
<comment type="caution">
    <text evidence="2">The sequence shown here is derived from an EMBL/GenBank/DDBJ whole genome shotgun (WGS) entry which is preliminary data.</text>
</comment>
<dbReference type="InterPro" id="IPR011051">
    <property type="entry name" value="RmlC_Cupin_sf"/>
</dbReference>
<dbReference type="InterPro" id="IPR013096">
    <property type="entry name" value="Cupin_2"/>
</dbReference>
<dbReference type="Gene3D" id="2.60.120.10">
    <property type="entry name" value="Jelly Rolls"/>
    <property type="match status" value="2"/>
</dbReference>
<dbReference type="eggNOG" id="COG1917">
    <property type="taxonomic scope" value="Bacteria"/>
</dbReference>
<dbReference type="PANTHER" id="PTHR37694:SF1">
    <property type="entry name" value="SLR8022 PROTEIN"/>
    <property type="match status" value="1"/>
</dbReference>
<dbReference type="AlphaFoldDB" id="E0NKC7"/>
<sequence length="217" mass="23678">MKEKIGEVFSIGRDNPSVPGCTISKEIYGGESSITYFSLAKNTDISAEIYPYHKLIIVAEGSLEVYGKDNFLQKLQVGDSILTLTNTPMGMRTAEGSVYTEASVRKESIMNEKIKAGEVFKLKDLVPYGEGKIVNMDVVHNDKMKFVVMAFDEGTGLSEHAAPGEAIIFALDGEAVISYEGKDHVVCAGENFHFAKGGLHSVKATKKFKMALLLTLE</sequence>
<dbReference type="OrthoDB" id="9793184at2"/>
<accession>E0NKC7</accession>
<evidence type="ECO:0000313" key="3">
    <source>
        <dbReference type="Proteomes" id="UP000003280"/>
    </source>
</evidence>
<organism evidence="2 3">
    <name type="scientific">Peptoniphilus duerdenii ATCC BAA-1640</name>
    <dbReference type="NCBI Taxonomy" id="862517"/>
    <lineage>
        <taxon>Bacteria</taxon>
        <taxon>Bacillati</taxon>
        <taxon>Bacillota</taxon>
        <taxon>Tissierellia</taxon>
        <taxon>Tissierellales</taxon>
        <taxon>Peptoniphilaceae</taxon>
        <taxon>Peptoniphilus</taxon>
    </lineage>
</organism>
<dbReference type="RefSeq" id="WP_008901431.1">
    <property type="nucleotide sequence ID" value="NZ_GL397071.1"/>
</dbReference>
<dbReference type="EMBL" id="AEEH01000025">
    <property type="protein sequence ID" value="EFM25734.1"/>
    <property type="molecule type" value="Genomic_DNA"/>
</dbReference>
<dbReference type="STRING" id="862517.HMPREF9225_0616"/>
<keyword evidence="3" id="KW-1185">Reference proteome</keyword>
<dbReference type="Proteomes" id="UP000003280">
    <property type="component" value="Unassembled WGS sequence"/>
</dbReference>
<evidence type="ECO:0000313" key="2">
    <source>
        <dbReference type="EMBL" id="EFM25734.1"/>
    </source>
</evidence>
<feature type="domain" description="Cupin type-2" evidence="1">
    <location>
        <begin position="148"/>
        <end position="213"/>
    </location>
</feature>
<dbReference type="SUPFAM" id="SSF51182">
    <property type="entry name" value="RmlC-like cupins"/>
    <property type="match status" value="1"/>
</dbReference>
<dbReference type="CDD" id="cd02230">
    <property type="entry name" value="cupin_HP0902-like"/>
    <property type="match status" value="1"/>
</dbReference>
<evidence type="ECO:0000259" key="1">
    <source>
        <dbReference type="Pfam" id="PF07883"/>
    </source>
</evidence>
<dbReference type="Pfam" id="PF07883">
    <property type="entry name" value="Cupin_2"/>
    <property type="match status" value="1"/>
</dbReference>
<dbReference type="HOGENOM" id="CLU_109382_0_0_9"/>
<gene>
    <name evidence="2" type="ORF">HMPREF9225_0616</name>
</gene>
<dbReference type="InterPro" id="IPR014710">
    <property type="entry name" value="RmlC-like_jellyroll"/>
</dbReference>